<evidence type="ECO:0000259" key="8">
    <source>
        <dbReference type="Pfam" id="PF01979"/>
    </source>
</evidence>
<dbReference type="EMBL" id="DSVQ01000012">
    <property type="protein sequence ID" value="HGT39220.1"/>
    <property type="molecule type" value="Genomic_DNA"/>
</dbReference>
<feature type="binding site" evidence="6">
    <location>
        <begin position="215"/>
        <end position="216"/>
    </location>
    <ligand>
        <name>substrate</name>
    </ligand>
</feature>
<comment type="similarity">
    <text evidence="1 4">Belongs to the metallo-dependent hydrolases superfamily. NagA family.</text>
</comment>
<feature type="domain" description="Amidohydrolase-related" evidence="8">
    <location>
        <begin position="42"/>
        <end position="382"/>
    </location>
</feature>
<dbReference type="AlphaFoldDB" id="A0A7C4QNE1"/>
<dbReference type="PIRSF" id="PIRSF038994">
    <property type="entry name" value="NagA"/>
    <property type="match status" value="1"/>
</dbReference>
<accession>A0A7C4QNE1</accession>
<dbReference type="Pfam" id="PF01979">
    <property type="entry name" value="Amidohydro_1"/>
    <property type="match status" value="1"/>
</dbReference>
<feature type="binding site" evidence="7">
    <location>
        <position position="191"/>
    </location>
    <ligand>
        <name>Zn(2+)</name>
        <dbReference type="ChEBI" id="CHEBI:29105"/>
    </ligand>
</feature>
<keyword evidence="3 4" id="KW-0378">Hydrolase</keyword>
<sequence>MLTIDGRRYDTGEPVRVVTRGPRIASVQPAWPQSDCADWPLLAPGLFDVQINGHGGVWFSDEALTPPRAAEAIRAYLRFGVTRLCPTLITNSFEGLAQGLRAIRAACEQDALVDHMVAACHLEGPYISAEDGPRGAHPREYVRPPDWDEFRKLQDISGGRVRLLTLAPETPGAIDFIRQAAAAGVVIAIGHTAATPEQIQAAVDAGARLSTHLGNGAHALVHRHRNSIWEQAAEPRLMASLIVDGHHLPASLVRAFVRLKTPRNVLLTCDAAGWAGCRPGLYENKLGKSELLENGKLVVAGQRELLAGSAYETDVCVAKVREFAGVSWRDAIHMASKQPAQLLGCEFPRLRRGGLADLFVFRHEPAAERLNVLATIVRGELVYGALPRPACLAGSL</sequence>
<evidence type="ECO:0000256" key="3">
    <source>
        <dbReference type="ARBA" id="ARBA00022801"/>
    </source>
</evidence>
<dbReference type="PANTHER" id="PTHR11113:SF14">
    <property type="entry name" value="N-ACETYLGLUCOSAMINE-6-PHOSPHATE DEACETYLASE"/>
    <property type="match status" value="1"/>
</dbReference>
<dbReference type="PANTHER" id="PTHR11113">
    <property type="entry name" value="N-ACETYLGLUCOSAMINE-6-PHOSPHATE DEACETYLASE"/>
    <property type="match status" value="1"/>
</dbReference>
<dbReference type="GO" id="GO:0008448">
    <property type="term" value="F:N-acetylglucosamine-6-phosphate deacetylase activity"/>
    <property type="evidence" value="ECO:0007669"/>
    <property type="project" value="InterPro"/>
</dbReference>
<evidence type="ECO:0000256" key="7">
    <source>
        <dbReference type="PIRSR" id="PIRSR038994-3"/>
    </source>
</evidence>
<keyword evidence="4" id="KW-0119">Carbohydrate metabolism</keyword>
<evidence type="ECO:0000256" key="4">
    <source>
        <dbReference type="PIRNR" id="PIRNR038994"/>
    </source>
</evidence>
<feature type="binding site" evidence="6">
    <location>
        <begin position="306"/>
        <end position="308"/>
    </location>
    <ligand>
        <name>substrate</name>
    </ligand>
</feature>
<organism evidence="9">
    <name type="scientific">Schlesneria paludicola</name>
    <dbReference type="NCBI Taxonomy" id="360056"/>
    <lineage>
        <taxon>Bacteria</taxon>
        <taxon>Pseudomonadati</taxon>
        <taxon>Planctomycetota</taxon>
        <taxon>Planctomycetia</taxon>
        <taxon>Planctomycetales</taxon>
        <taxon>Planctomycetaceae</taxon>
        <taxon>Schlesneria</taxon>
    </lineage>
</organism>
<dbReference type="GO" id="GO:0006046">
    <property type="term" value="P:N-acetylglucosamine catabolic process"/>
    <property type="evidence" value="ECO:0007669"/>
    <property type="project" value="TreeGrafter"/>
</dbReference>
<gene>
    <name evidence="9" type="ORF">ENS64_08155</name>
</gene>
<evidence type="ECO:0000313" key="9">
    <source>
        <dbReference type="EMBL" id="HGT39220.1"/>
    </source>
</evidence>
<evidence type="ECO:0000256" key="6">
    <source>
        <dbReference type="PIRSR" id="PIRSR038994-2"/>
    </source>
</evidence>
<dbReference type="InterPro" id="IPR006680">
    <property type="entry name" value="Amidohydro-rel"/>
</dbReference>
<name>A0A7C4QNE1_9PLAN</name>
<comment type="caution">
    <text evidence="9">The sequence shown here is derived from an EMBL/GenBank/DDBJ whole genome shotgun (WGS) entry which is preliminary data.</text>
</comment>
<dbReference type="InterPro" id="IPR032466">
    <property type="entry name" value="Metal_Hydrolase"/>
</dbReference>
<comment type="cofactor">
    <cofactor evidence="7">
        <name>a divalent metal cation</name>
        <dbReference type="ChEBI" id="CHEBI:60240"/>
    </cofactor>
    <text evidence="7">Binds 1 divalent metal cation per subunit.</text>
</comment>
<evidence type="ECO:0000256" key="2">
    <source>
        <dbReference type="ARBA" id="ARBA00022723"/>
    </source>
</evidence>
<protein>
    <submittedName>
        <fullName evidence="9">N-acetylglucosamine-6-phosphate deacetylase</fullName>
    </submittedName>
</protein>
<feature type="binding site" evidence="6">
    <location>
        <position position="247"/>
    </location>
    <ligand>
        <name>substrate</name>
    </ligand>
</feature>
<dbReference type="InterPro" id="IPR003764">
    <property type="entry name" value="GlcNAc_6-P_deAcase"/>
</dbReference>
<feature type="binding site" evidence="6">
    <location>
        <position position="223"/>
    </location>
    <ligand>
        <name>substrate</name>
    </ligand>
</feature>
<evidence type="ECO:0000256" key="5">
    <source>
        <dbReference type="PIRSR" id="PIRSR038994-1"/>
    </source>
</evidence>
<feature type="binding site" evidence="7">
    <location>
        <position position="123"/>
    </location>
    <ligand>
        <name>Zn(2+)</name>
        <dbReference type="ChEBI" id="CHEBI:29105"/>
    </ligand>
</feature>
<proteinExistence type="inferred from homology"/>
<evidence type="ECO:0000256" key="1">
    <source>
        <dbReference type="ARBA" id="ARBA00010716"/>
    </source>
</evidence>
<dbReference type="SUPFAM" id="SSF51556">
    <property type="entry name" value="Metallo-dependent hydrolases"/>
    <property type="match status" value="1"/>
</dbReference>
<keyword evidence="2 7" id="KW-0479">Metal-binding</keyword>
<dbReference type="Gene3D" id="3.20.20.140">
    <property type="entry name" value="Metal-dependent hydrolases"/>
    <property type="match status" value="1"/>
</dbReference>
<feature type="active site" description="Proton donor/acceptor" evidence="5">
    <location>
        <position position="270"/>
    </location>
</feature>
<feature type="binding site" evidence="6">
    <location>
        <position position="136"/>
    </location>
    <ligand>
        <name>substrate</name>
    </ligand>
</feature>
<dbReference type="GO" id="GO:0046872">
    <property type="term" value="F:metal ion binding"/>
    <property type="evidence" value="ECO:0007669"/>
    <property type="project" value="UniProtKB-KW"/>
</dbReference>
<reference evidence="9" key="1">
    <citation type="journal article" date="2020" name="mSystems">
        <title>Genome- and Community-Level Interaction Insights into Carbon Utilization and Element Cycling Functions of Hydrothermarchaeota in Hydrothermal Sediment.</title>
        <authorList>
            <person name="Zhou Z."/>
            <person name="Liu Y."/>
            <person name="Xu W."/>
            <person name="Pan J."/>
            <person name="Luo Z.H."/>
            <person name="Li M."/>
        </authorList>
    </citation>
    <scope>NUCLEOTIDE SEQUENCE [LARGE SCALE GENOMIC DNA]</scope>
    <source>
        <strain evidence="9">SpSt-508</strain>
    </source>
</reference>
<feature type="binding site" evidence="7">
    <location>
        <position position="212"/>
    </location>
    <ligand>
        <name>Zn(2+)</name>
        <dbReference type="ChEBI" id="CHEBI:29105"/>
    </ligand>
</feature>